<evidence type="ECO:0000313" key="6">
    <source>
        <dbReference type="Proteomes" id="UP000594262"/>
    </source>
</evidence>
<dbReference type="AlphaFoldDB" id="A0A7M5V4C4"/>
<organism evidence="5 6">
    <name type="scientific">Clytia hemisphaerica</name>
    <dbReference type="NCBI Taxonomy" id="252671"/>
    <lineage>
        <taxon>Eukaryota</taxon>
        <taxon>Metazoa</taxon>
        <taxon>Cnidaria</taxon>
        <taxon>Hydrozoa</taxon>
        <taxon>Hydroidolina</taxon>
        <taxon>Leptothecata</taxon>
        <taxon>Obeliida</taxon>
        <taxon>Clytiidae</taxon>
        <taxon>Clytia</taxon>
    </lineage>
</organism>
<dbReference type="InterPro" id="IPR019331">
    <property type="entry name" value="FAM192A/Fyv6_N"/>
</dbReference>
<evidence type="ECO:0000256" key="2">
    <source>
        <dbReference type="ARBA" id="ARBA00023242"/>
    </source>
</evidence>
<evidence type="ECO:0000259" key="4">
    <source>
        <dbReference type="Pfam" id="PF10187"/>
    </source>
</evidence>
<feature type="compositionally biased region" description="Low complexity" evidence="3">
    <location>
        <begin position="186"/>
        <end position="203"/>
    </location>
</feature>
<dbReference type="InterPro" id="IPR039845">
    <property type="entry name" value="FAM192A"/>
</dbReference>
<reference evidence="5" key="1">
    <citation type="submission" date="2021-01" db="UniProtKB">
        <authorList>
            <consortium name="EnsemblMetazoa"/>
        </authorList>
    </citation>
    <scope>IDENTIFICATION</scope>
</reference>
<feature type="region of interest" description="Disordered" evidence="3">
    <location>
        <begin position="154"/>
        <end position="209"/>
    </location>
</feature>
<dbReference type="Pfam" id="PF10187">
    <property type="entry name" value="FAM192A_Fyv6_N"/>
    <property type="match status" value="1"/>
</dbReference>
<keyword evidence="2" id="KW-0539">Nucleus</keyword>
<feature type="compositionally biased region" description="Basic and acidic residues" evidence="3">
    <location>
        <begin position="11"/>
        <end position="23"/>
    </location>
</feature>
<dbReference type="PANTHER" id="PTHR13495:SF0">
    <property type="entry name" value="PSME3-INTERACTING PROTEIN"/>
    <property type="match status" value="1"/>
</dbReference>
<sequence length="209" mass="23916">MNRFVTESEVEEAKKKRAEEWEAARSAGRELPNPEEPVDTRSLYEKLQEQKDKKQEVFEDQLKFKNMIYKGLNHEDAEFLGMVSKKQAELDDQRYNEHSEEMQQYRSAVDEVASGHLKKKEENQMTNKPAIADDFKTKKNKSQAALLMGGIIKKRKTDDDVITTPPKKSREEEKKNTTTEEEETKSSGNSLSILAGYSSSSSDGESEND</sequence>
<feature type="domain" description="FAM192A/Fyv6 N-terminal" evidence="4">
    <location>
        <begin position="4"/>
        <end position="106"/>
    </location>
</feature>
<dbReference type="RefSeq" id="XP_066931318.1">
    <property type="nucleotide sequence ID" value="XM_067075217.1"/>
</dbReference>
<dbReference type="Proteomes" id="UP000594262">
    <property type="component" value="Unplaced"/>
</dbReference>
<keyword evidence="6" id="KW-1185">Reference proteome</keyword>
<evidence type="ECO:0000256" key="3">
    <source>
        <dbReference type="SAM" id="MobiDB-lite"/>
    </source>
</evidence>
<protein>
    <recommendedName>
        <fullName evidence="4">FAM192A/Fyv6 N-terminal domain-containing protein</fullName>
    </recommendedName>
</protein>
<accession>A0A7M5V4C4</accession>
<dbReference type="PANTHER" id="PTHR13495">
    <property type="entry name" value="NEFA-INTERACTING NUCLEAR PROTEIN NIP30"/>
    <property type="match status" value="1"/>
</dbReference>
<feature type="region of interest" description="Disordered" evidence="3">
    <location>
        <begin position="1"/>
        <end position="39"/>
    </location>
</feature>
<dbReference type="EnsemblMetazoa" id="CLYHEMT009609.1">
    <property type="protein sequence ID" value="CLYHEMP009609.1"/>
    <property type="gene ID" value="CLYHEMG009609"/>
</dbReference>
<evidence type="ECO:0000313" key="5">
    <source>
        <dbReference type="EnsemblMetazoa" id="CLYHEMP009609.1"/>
    </source>
</evidence>
<evidence type="ECO:0000256" key="1">
    <source>
        <dbReference type="ARBA" id="ARBA00004123"/>
    </source>
</evidence>
<feature type="compositionally biased region" description="Basic and acidic residues" evidence="3">
    <location>
        <begin position="168"/>
        <end position="178"/>
    </location>
</feature>
<name>A0A7M5V4C4_9CNID</name>
<proteinExistence type="predicted"/>
<comment type="subcellular location">
    <subcellularLocation>
        <location evidence="1">Nucleus</location>
    </subcellularLocation>
</comment>
<dbReference type="GO" id="GO:0005634">
    <property type="term" value="C:nucleus"/>
    <property type="evidence" value="ECO:0007669"/>
    <property type="project" value="UniProtKB-SubCell"/>
</dbReference>
<dbReference type="OrthoDB" id="75807at2759"/>
<dbReference type="GeneID" id="136819052"/>